<protein>
    <submittedName>
        <fullName evidence="1">Uncharacterized protein</fullName>
    </submittedName>
</protein>
<keyword evidence="2" id="KW-1185">Reference proteome</keyword>
<accession>A0ABW8SUR0</accession>
<organism evidence="1 2">
    <name type="scientific">Candidatus Clostridium eludens</name>
    <dbReference type="NCBI Taxonomy" id="3381663"/>
    <lineage>
        <taxon>Bacteria</taxon>
        <taxon>Bacillati</taxon>
        <taxon>Bacillota</taxon>
        <taxon>Clostridia</taxon>
        <taxon>Eubacteriales</taxon>
        <taxon>Clostridiaceae</taxon>
        <taxon>Clostridium</taxon>
    </lineage>
</organism>
<dbReference type="EMBL" id="JBJHZX010000111">
    <property type="protein sequence ID" value="MFL0198856.1"/>
    <property type="molecule type" value="Genomic_DNA"/>
</dbReference>
<proteinExistence type="predicted"/>
<dbReference type="Proteomes" id="UP001623660">
    <property type="component" value="Unassembled WGS sequence"/>
</dbReference>
<reference evidence="1 2" key="1">
    <citation type="submission" date="2024-11" db="EMBL/GenBank/DDBJ databases">
        <authorList>
            <person name="Heng Y.C."/>
            <person name="Lim A.C.H."/>
            <person name="Lee J.K.Y."/>
            <person name="Kittelmann S."/>
        </authorList>
    </citation>
    <scope>NUCLEOTIDE SEQUENCE [LARGE SCALE GENOMIC DNA]</scope>
    <source>
        <strain evidence="1 2">WILCCON 0269</strain>
    </source>
</reference>
<evidence type="ECO:0000313" key="2">
    <source>
        <dbReference type="Proteomes" id="UP001623660"/>
    </source>
</evidence>
<evidence type="ECO:0000313" key="1">
    <source>
        <dbReference type="EMBL" id="MFL0198856.1"/>
    </source>
</evidence>
<name>A0ABW8SUR0_9CLOT</name>
<sequence length="77" mass="9035">MSKEQYNKIINNTKSTLDKTILEKISEFKYKELDGYYVIQVYVKSNIKAKEMGEILTNIEEYAKECGFNILVDFLRG</sequence>
<comment type="caution">
    <text evidence="1">The sequence shown here is derived from an EMBL/GenBank/DDBJ whole genome shotgun (WGS) entry which is preliminary data.</text>
</comment>
<gene>
    <name evidence="1" type="ORF">ACJDU8_25390</name>
</gene>
<dbReference type="RefSeq" id="WP_406794968.1">
    <property type="nucleotide sequence ID" value="NZ_JBJHZX010000111.1"/>
</dbReference>